<dbReference type="AlphaFoldDB" id="A0A0H5QTK2"/>
<proteinExistence type="predicted"/>
<dbReference type="EMBL" id="HACM01004808">
    <property type="protein sequence ID" value="CRZ05250.1"/>
    <property type="molecule type" value="Transcribed_RNA"/>
</dbReference>
<protein>
    <submittedName>
        <fullName evidence="1">Uncharacterized protein</fullName>
    </submittedName>
</protein>
<name>A0A0H5QTK2_9EUKA</name>
<sequence length="105" mass="11537">MVSWQIRTQGLVETRITRSQNVDLPLPGAPISITITGFPLPSSFASSFPAESISIASMVLSKDAKVSKLVALNEELDRLTCPWEDFGASQARILHETLPKGWKKK</sequence>
<feature type="non-terminal residue" evidence="1">
    <location>
        <position position="105"/>
    </location>
</feature>
<reference evidence="1" key="1">
    <citation type="submission" date="2015-04" db="EMBL/GenBank/DDBJ databases">
        <title>The genome sequence of the plant pathogenic Rhizarian Plasmodiophora brassicae reveals insights in its biotrophic life cycle and the origin of chitin synthesis.</title>
        <authorList>
            <person name="Schwelm A."/>
            <person name="Fogelqvist J."/>
            <person name="Knaust A."/>
            <person name="Julke S."/>
            <person name="Lilja T."/>
            <person name="Dhandapani V."/>
            <person name="Bonilla-Rosso G."/>
            <person name="Karlsson M."/>
            <person name="Shevchenko A."/>
            <person name="Choi S.R."/>
            <person name="Kim H.G."/>
            <person name="Park J.Y."/>
            <person name="Lim Y.P."/>
            <person name="Ludwig-Muller J."/>
            <person name="Dixelius C."/>
        </authorList>
    </citation>
    <scope>NUCLEOTIDE SEQUENCE</scope>
    <source>
        <tissue evidence="1">Potato root galls</tissue>
    </source>
</reference>
<dbReference type="EMBL" id="HACM01004807">
    <property type="protein sequence ID" value="CRZ05249.1"/>
    <property type="molecule type" value="Transcribed_RNA"/>
</dbReference>
<evidence type="ECO:0000313" key="1">
    <source>
        <dbReference type="EMBL" id="CRZ05250.1"/>
    </source>
</evidence>
<accession>A0A0H5QTK2</accession>
<organism evidence="1">
    <name type="scientific">Spongospora subterranea</name>
    <dbReference type="NCBI Taxonomy" id="70186"/>
    <lineage>
        <taxon>Eukaryota</taxon>
        <taxon>Sar</taxon>
        <taxon>Rhizaria</taxon>
        <taxon>Endomyxa</taxon>
        <taxon>Phytomyxea</taxon>
        <taxon>Plasmodiophorida</taxon>
        <taxon>Plasmodiophoridae</taxon>
        <taxon>Spongospora</taxon>
    </lineage>
</organism>